<feature type="binding site" evidence="11">
    <location>
        <position position="37"/>
    </location>
    <ligand>
        <name>[4Fe-4S] cluster</name>
        <dbReference type="ChEBI" id="CHEBI:49883"/>
    </ligand>
</feature>
<dbReference type="RefSeq" id="WP_101431137.1">
    <property type="nucleotide sequence ID" value="NZ_PCHA01000037.1"/>
</dbReference>
<keyword evidence="9 11" id="KW-1015">Disulfide bond</keyword>
<keyword evidence="6 11" id="KW-0411">Iron-sulfur</keyword>
<comment type="cofactor">
    <cofactor evidence="11">
        <name>[4Fe-4S] cluster</name>
        <dbReference type="ChEBI" id="CHEBI:49883"/>
    </cofactor>
    <text evidence="11">Binds 1 [4Fe-4S] cluster per subunit. Following nitrosylation of the [4Fe-4S] cluster binds 1 [4Fe-8(NO)] cluster per subunit.</text>
</comment>
<keyword evidence="11" id="KW-0963">Cytoplasm</keyword>
<evidence type="ECO:0000259" key="12">
    <source>
        <dbReference type="PROSITE" id="PS51674"/>
    </source>
</evidence>
<dbReference type="GO" id="GO:0047134">
    <property type="term" value="F:protein-disulfide reductase [NAD(P)H] activity"/>
    <property type="evidence" value="ECO:0007669"/>
    <property type="project" value="TreeGrafter"/>
</dbReference>
<comment type="subcellular location">
    <subcellularLocation>
        <location evidence="1 11">Cytoplasm</location>
    </subcellularLocation>
</comment>
<keyword evidence="4 11" id="KW-0479">Metal-binding</keyword>
<comment type="PTM">
    <text evidence="11">The Fe-S cluster can be nitrosylated by nitric oxide (NO).</text>
</comment>
<feature type="binding site" evidence="11">
    <location>
        <position position="14"/>
    </location>
    <ligand>
        <name>[4Fe-4S] cluster</name>
        <dbReference type="ChEBI" id="CHEBI:49883"/>
    </ligand>
</feature>
<dbReference type="PROSITE" id="PS51674">
    <property type="entry name" value="4FE4S_WBL"/>
    <property type="match status" value="1"/>
</dbReference>
<evidence type="ECO:0000256" key="11">
    <source>
        <dbReference type="HAMAP-Rule" id="MF_01479"/>
    </source>
</evidence>
<reference evidence="13 14" key="1">
    <citation type="submission" date="2017-10" db="EMBL/GenBank/DDBJ databases">
        <title>Bifidobacterium genomics.</title>
        <authorList>
            <person name="Lugli G.A."/>
            <person name="Milani C."/>
            <person name="Mancabelli L."/>
        </authorList>
    </citation>
    <scope>NUCLEOTIDE SEQUENCE [LARGE SCALE GENOMIC DNA]</scope>
    <source>
        <strain evidence="13 14">1747B</strain>
    </source>
</reference>
<keyword evidence="7 11" id="KW-0805">Transcription regulation</keyword>
<keyword evidence="10 11" id="KW-0804">Transcription</keyword>
<keyword evidence="5 11" id="KW-0408">Iron</keyword>
<dbReference type="GO" id="GO:0003677">
    <property type="term" value="F:DNA binding"/>
    <property type="evidence" value="ECO:0007669"/>
    <property type="project" value="UniProtKB-UniRule"/>
</dbReference>
<keyword evidence="8 11" id="KW-0238">DNA-binding</keyword>
<organism evidence="13 14">
    <name type="scientific">Bifidobacterium pseudolongum subsp. globosum</name>
    <dbReference type="NCBI Taxonomy" id="1690"/>
    <lineage>
        <taxon>Bacteria</taxon>
        <taxon>Bacillati</taxon>
        <taxon>Actinomycetota</taxon>
        <taxon>Actinomycetes</taxon>
        <taxon>Bifidobacteriales</taxon>
        <taxon>Bifidobacteriaceae</taxon>
        <taxon>Bifidobacterium</taxon>
    </lineage>
</organism>
<evidence type="ECO:0000256" key="8">
    <source>
        <dbReference type="ARBA" id="ARBA00023125"/>
    </source>
</evidence>
<dbReference type="Pfam" id="PF02467">
    <property type="entry name" value="Whib"/>
    <property type="match status" value="1"/>
</dbReference>
<dbReference type="GO" id="GO:0051539">
    <property type="term" value="F:4 iron, 4 sulfur cluster binding"/>
    <property type="evidence" value="ECO:0007669"/>
    <property type="project" value="UniProtKB-UniRule"/>
</dbReference>
<comment type="function">
    <text evidence="11">Acts as a transcriptional regulator. Probably redox-responsive. The apo- but not holo-form probably binds DNA.</text>
</comment>
<comment type="similarity">
    <text evidence="2 11">Belongs to the WhiB family.</text>
</comment>
<dbReference type="GO" id="GO:0035731">
    <property type="term" value="F:dinitrosyl-iron complex binding"/>
    <property type="evidence" value="ECO:0007669"/>
    <property type="project" value="UniProtKB-UniRule"/>
</dbReference>
<feature type="binding site" evidence="11">
    <location>
        <position position="34"/>
    </location>
    <ligand>
        <name>[4Fe-4S] cluster</name>
        <dbReference type="ChEBI" id="CHEBI:49883"/>
    </ligand>
</feature>
<dbReference type="PANTHER" id="PTHR38839">
    <property type="entry name" value="TRANSCRIPTIONAL REGULATOR WHID-RELATED"/>
    <property type="match status" value="1"/>
</dbReference>
<dbReference type="AlphaFoldDB" id="A0A2N3QNM0"/>
<feature type="domain" description="4Fe-4S Wbl-type" evidence="12">
    <location>
        <begin position="13"/>
        <end position="67"/>
    </location>
</feature>
<proteinExistence type="inferred from homology"/>
<comment type="PTM">
    <text evidence="11">Upon Fe-S cluster removal intramolecular disulfide bonds are formed.</text>
</comment>
<dbReference type="GO" id="GO:0005737">
    <property type="term" value="C:cytoplasm"/>
    <property type="evidence" value="ECO:0007669"/>
    <property type="project" value="UniProtKB-SubCell"/>
</dbReference>
<keyword evidence="3 11" id="KW-0004">4Fe-4S</keyword>
<evidence type="ECO:0000256" key="4">
    <source>
        <dbReference type="ARBA" id="ARBA00022723"/>
    </source>
</evidence>
<feature type="binding site" evidence="11">
    <location>
        <position position="43"/>
    </location>
    <ligand>
        <name>[4Fe-4S] cluster</name>
        <dbReference type="ChEBI" id="CHEBI:49883"/>
    </ligand>
</feature>
<comment type="caution">
    <text evidence="13">The sequence shown here is derived from an EMBL/GenBank/DDBJ whole genome shotgun (WGS) entry which is preliminary data.</text>
</comment>
<evidence type="ECO:0000256" key="10">
    <source>
        <dbReference type="ARBA" id="ARBA00023163"/>
    </source>
</evidence>
<evidence type="ECO:0000313" key="14">
    <source>
        <dbReference type="Proteomes" id="UP000233722"/>
    </source>
</evidence>
<evidence type="ECO:0000256" key="7">
    <source>
        <dbReference type="ARBA" id="ARBA00023015"/>
    </source>
</evidence>
<evidence type="ECO:0000256" key="5">
    <source>
        <dbReference type="ARBA" id="ARBA00023004"/>
    </source>
</evidence>
<dbReference type="GO" id="GO:0046872">
    <property type="term" value="F:metal ion binding"/>
    <property type="evidence" value="ECO:0007669"/>
    <property type="project" value="UniProtKB-KW"/>
</dbReference>
<evidence type="ECO:0000256" key="2">
    <source>
        <dbReference type="ARBA" id="ARBA00006597"/>
    </source>
</evidence>
<dbReference type="InterPro" id="IPR034768">
    <property type="entry name" value="4FE4S_WBL"/>
</dbReference>
<protein>
    <recommendedName>
        <fullName evidence="11">Transcriptional regulator WhiB</fullName>
    </recommendedName>
</protein>
<dbReference type="HAMAP" id="MF_01479">
    <property type="entry name" value="WhiB"/>
    <property type="match status" value="1"/>
</dbReference>
<dbReference type="Proteomes" id="UP000233722">
    <property type="component" value="Unassembled WGS sequence"/>
</dbReference>
<evidence type="ECO:0000256" key="9">
    <source>
        <dbReference type="ARBA" id="ARBA00023157"/>
    </source>
</evidence>
<dbReference type="GO" id="GO:0045454">
    <property type="term" value="P:cell redox homeostasis"/>
    <property type="evidence" value="ECO:0007669"/>
    <property type="project" value="TreeGrafter"/>
</dbReference>
<evidence type="ECO:0000256" key="3">
    <source>
        <dbReference type="ARBA" id="ARBA00022485"/>
    </source>
</evidence>
<dbReference type="InterPro" id="IPR003482">
    <property type="entry name" value="Whib"/>
</dbReference>
<evidence type="ECO:0000256" key="1">
    <source>
        <dbReference type="ARBA" id="ARBA00004496"/>
    </source>
</evidence>
<evidence type="ECO:0000313" key="13">
    <source>
        <dbReference type="EMBL" id="PKU93224.1"/>
    </source>
</evidence>
<evidence type="ECO:0000256" key="6">
    <source>
        <dbReference type="ARBA" id="ARBA00023014"/>
    </source>
</evidence>
<name>A0A2N3QNM0_9BIFI</name>
<dbReference type="EMBL" id="PCHA01000037">
    <property type="protein sequence ID" value="PKU93224.1"/>
    <property type="molecule type" value="Genomic_DNA"/>
</dbReference>
<gene>
    <name evidence="11" type="primary">whiB</name>
    <name evidence="13" type="ORF">CQR45_1754</name>
</gene>
<dbReference type="GO" id="GO:0045892">
    <property type="term" value="P:negative regulation of DNA-templated transcription"/>
    <property type="evidence" value="ECO:0007669"/>
    <property type="project" value="TreeGrafter"/>
</dbReference>
<accession>A0A2N3QNM0</accession>
<sequence>MSRNSALWREHAKCAGRGDLFFDDLYEQQAKAICVDCPVREQCLDHAVRTPEQYGIWGGTTPQERRRMTMAFAARGSKQ</sequence>